<dbReference type="RefSeq" id="WP_264989092.1">
    <property type="nucleotide sequence ID" value="NZ_BRZA01000002.1"/>
</dbReference>
<sequence>MHPYSLFLETVALRNENAELKNQIETMKLQKITAVVADLIGDWLDKPLVDKDERQDIEEFADELTRYIKSQLK</sequence>
<accession>A0ABQ5NM79</accession>
<dbReference type="Proteomes" id="UP001065593">
    <property type="component" value="Unassembled WGS sequence"/>
</dbReference>
<evidence type="ECO:0000313" key="1">
    <source>
        <dbReference type="EMBL" id="GLC89360.1"/>
    </source>
</evidence>
<comment type="caution">
    <text evidence="1">The sequence shown here is derived from an EMBL/GenBank/DDBJ whole genome shotgun (WGS) entry which is preliminary data.</text>
</comment>
<gene>
    <name evidence="1" type="ORF">LYSBPC_24870</name>
</gene>
<dbReference type="EMBL" id="BRZA01000002">
    <property type="protein sequence ID" value="GLC89360.1"/>
    <property type="molecule type" value="Genomic_DNA"/>
</dbReference>
<protein>
    <submittedName>
        <fullName evidence="1">Uncharacterized protein</fullName>
    </submittedName>
</protein>
<proteinExistence type="predicted"/>
<name>A0ABQ5NM79_9BACI</name>
<organism evidence="1 2">
    <name type="scientific">Lysinibacillus piscis</name>
    <dbReference type="NCBI Taxonomy" id="2518931"/>
    <lineage>
        <taxon>Bacteria</taxon>
        <taxon>Bacillati</taxon>
        <taxon>Bacillota</taxon>
        <taxon>Bacilli</taxon>
        <taxon>Bacillales</taxon>
        <taxon>Bacillaceae</taxon>
        <taxon>Lysinibacillus</taxon>
    </lineage>
</organism>
<keyword evidence="2" id="KW-1185">Reference proteome</keyword>
<evidence type="ECO:0000313" key="2">
    <source>
        <dbReference type="Proteomes" id="UP001065593"/>
    </source>
</evidence>
<reference evidence="1" key="1">
    <citation type="submission" date="2022-08" db="EMBL/GenBank/DDBJ databases">
        <title>Draft genome sequence of Lysinibacillus sp. strain KH24.</title>
        <authorList>
            <person name="Kanbe H."/>
            <person name="Itoh H."/>
        </authorList>
    </citation>
    <scope>NUCLEOTIDE SEQUENCE</scope>
    <source>
        <strain evidence="1">KH24</strain>
    </source>
</reference>